<dbReference type="InterPro" id="IPR024523">
    <property type="entry name" value="DUF3793"/>
</dbReference>
<comment type="caution">
    <text evidence="1">The sequence shown here is derived from an EMBL/GenBank/DDBJ whole genome shotgun (WGS) entry which is preliminary data.</text>
</comment>
<dbReference type="Proteomes" id="UP000886874">
    <property type="component" value="Unassembled WGS sequence"/>
</dbReference>
<proteinExistence type="predicted"/>
<dbReference type="EMBL" id="DVFN01000025">
    <property type="protein sequence ID" value="HIQ69055.1"/>
    <property type="molecule type" value="Genomic_DNA"/>
</dbReference>
<reference evidence="1" key="2">
    <citation type="journal article" date="2021" name="PeerJ">
        <title>Extensive microbial diversity within the chicken gut microbiome revealed by metagenomics and culture.</title>
        <authorList>
            <person name="Gilroy R."/>
            <person name="Ravi A."/>
            <person name="Getino M."/>
            <person name="Pursley I."/>
            <person name="Horton D.L."/>
            <person name="Alikhan N.F."/>
            <person name="Baker D."/>
            <person name="Gharbi K."/>
            <person name="Hall N."/>
            <person name="Watson M."/>
            <person name="Adriaenssens E.M."/>
            <person name="Foster-Nyarko E."/>
            <person name="Jarju S."/>
            <person name="Secka A."/>
            <person name="Antonio M."/>
            <person name="Oren A."/>
            <person name="Chaudhuri R.R."/>
            <person name="La Ragione R."/>
            <person name="Hildebrand F."/>
            <person name="Pallen M.J."/>
        </authorList>
    </citation>
    <scope>NUCLEOTIDE SEQUENCE</scope>
    <source>
        <strain evidence="1">ChiSjej2B20-13462</strain>
    </source>
</reference>
<dbReference type="AlphaFoldDB" id="A0A9D0Z545"/>
<accession>A0A9D0Z545</accession>
<evidence type="ECO:0000313" key="2">
    <source>
        <dbReference type="Proteomes" id="UP000886874"/>
    </source>
</evidence>
<sequence>MSEDLVIRHCAPTLAGIKTGNLFSCACPCKAALTKELCRLNRKLVPKGIRALPLRVQKGRALIYVYRPNALECDLADHCSRGLLLQYGYTPEDSNRCVIHLIQRLRSDGEFPHEIGLFLSYPPEDVLGFILNKACNHKCVGCWKVYGDEQAAKCIFRRYKKCSKIYSQQWEQGKSIEQLTVAG</sequence>
<name>A0A9D0Z545_9FIRM</name>
<gene>
    <name evidence="1" type="ORF">IAA67_01820</name>
</gene>
<organism evidence="1 2">
    <name type="scientific">Candidatus Avoscillospira stercorigallinarum</name>
    <dbReference type="NCBI Taxonomy" id="2840708"/>
    <lineage>
        <taxon>Bacteria</taxon>
        <taxon>Bacillati</taxon>
        <taxon>Bacillota</taxon>
        <taxon>Clostridia</taxon>
        <taxon>Eubacteriales</taxon>
        <taxon>Oscillospiraceae</taxon>
        <taxon>Oscillospiraceae incertae sedis</taxon>
        <taxon>Candidatus Avoscillospira</taxon>
    </lineage>
</organism>
<dbReference type="Pfam" id="PF12672">
    <property type="entry name" value="DUF3793"/>
    <property type="match status" value="1"/>
</dbReference>
<evidence type="ECO:0000313" key="1">
    <source>
        <dbReference type="EMBL" id="HIQ69055.1"/>
    </source>
</evidence>
<reference evidence="1" key="1">
    <citation type="submission" date="2020-10" db="EMBL/GenBank/DDBJ databases">
        <authorList>
            <person name="Gilroy R."/>
        </authorList>
    </citation>
    <scope>NUCLEOTIDE SEQUENCE</scope>
    <source>
        <strain evidence="1">ChiSjej2B20-13462</strain>
    </source>
</reference>
<protein>
    <submittedName>
        <fullName evidence="1">DUF3793 family protein</fullName>
    </submittedName>
</protein>